<evidence type="ECO:0000313" key="1">
    <source>
        <dbReference type="EMBL" id="KAK7499606.1"/>
    </source>
</evidence>
<proteinExistence type="predicted"/>
<keyword evidence="2" id="KW-1185">Reference proteome</keyword>
<sequence length="71" mass="7853">MSGTTGNTAVTYLLVIDEQNVDSSRKLHSRAKDIDRYLQVYTKTYPGSHCVCVQPSDCCAKRGSEEIEPAD</sequence>
<accession>A0ABD0LK80</accession>
<organism evidence="1 2">
    <name type="scientific">Batillaria attramentaria</name>
    <dbReference type="NCBI Taxonomy" id="370345"/>
    <lineage>
        <taxon>Eukaryota</taxon>
        <taxon>Metazoa</taxon>
        <taxon>Spiralia</taxon>
        <taxon>Lophotrochozoa</taxon>
        <taxon>Mollusca</taxon>
        <taxon>Gastropoda</taxon>
        <taxon>Caenogastropoda</taxon>
        <taxon>Sorbeoconcha</taxon>
        <taxon>Cerithioidea</taxon>
        <taxon>Batillariidae</taxon>
        <taxon>Batillaria</taxon>
    </lineage>
</organism>
<dbReference type="EMBL" id="JACVVK020000043">
    <property type="protein sequence ID" value="KAK7499606.1"/>
    <property type="molecule type" value="Genomic_DNA"/>
</dbReference>
<dbReference type="Proteomes" id="UP001519460">
    <property type="component" value="Unassembled WGS sequence"/>
</dbReference>
<name>A0ABD0LK80_9CAEN</name>
<protein>
    <submittedName>
        <fullName evidence="1">Uncharacterized protein</fullName>
    </submittedName>
</protein>
<comment type="caution">
    <text evidence="1">The sequence shown here is derived from an EMBL/GenBank/DDBJ whole genome shotgun (WGS) entry which is preliminary data.</text>
</comment>
<gene>
    <name evidence="1" type="ORF">BaRGS_00009258</name>
</gene>
<dbReference type="AlphaFoldDB" id="A0ABD0LK80"/>
<reference evidence="1 2" key="1">
    <citation type="journal article" date="2023" name="Sci. Data">
        <title>Genome assembly of the Korean intertidal mud-creeper Batillaria attramentaria.</title>
        <authorList>
            <person name="Patra A.K."/>
            <person name="Ho P.T."/>
            <person name="Jun S."/>
            <person name="Lee S.J."/>
            <person name="Kim Y."/>
            <person name="Won Y.J."/>
        </authorList>
    </citation>
    <scope>NUCLEOTIDE SEQUENCE [LARGE SCALE GENOMIC DNA]</scope>
    <source>
        <strain evidence="1">Wonlab-2016</strain>
    </source>
</reference>
<evidence type="ECO:0000313" key="2">
    <source>
        <dbReference type="Proteomes" id="UP001519460"/>
    </source>
</evidence>